<dbReference type="Pfam" id="PF22075">
    <property type="entry name" value="DUF6939"/>
    <property type="match status" value="1"/>
</dbReference>
<dbReference type="EMBL" id="CDMZ01000279">
    <property type="protein sequence ID" value="CEM10874.1"/>
    <property type="molecule type" value="Genomic_DNA"/>
</dbReference>
<gene>
    <name evidence="2" type="ORF">Cvel_16327</name>
</gene>
<proteinExistence type="predicted"/>
<sequence length="274" mass="29904">MKKVVVASKRGLKGGSLSAASQEALGVGRDAVVLDVTSRGKEEMRVFSPFTQNGDHLFTVPFLPSSVPKERRESRTVEGIWQGLKIFQKCAEGAELTDGKYGVDFGKFKAANKNLKRTTRTLGGVRGHYGGPGVFLSIQEARKKIYLSAYKQQLQLPPVARQVESLRAVAREKDLVFLDFDTNDDLNKDKPLSHAQCLRSFVLHGDFREIKGSPEARGETRTTGQAEGVKEALQCSSSASSSSSQNPSSKKKRQSDAAVEGTEDVSPLSKKKKT</sequence>
<evidence type="ECO:0000313" key="2">
    <source>
        <dbReference type="EMBL" id="CEM10874.1"/>
    </source>
</evidence>
<evidence type="ECO:0000256" key="1">
    <source>
        <dbReference type="SAM" id="MobiDB-lite"/>
    </source>
</evidence>
<dbReference type="InterPro" id="IPR054219">
    <property type="entry name" value="DUF6939"/>
</dbReference>
<accession>A0A0G4FD93</accession>
<organism evidence="2">
    <name type="scientific">Chromera velia CCMP2878</name>
    <dbReference type="NCBI Taxonomy" id="1169474"/>
    <lineage>
        <taxon>Eukaryota</taxon>
        <taxon>Sar</taxon>
        <taxon>Alveolata</taxon>
        <taxon>Colpodellida</taxon>
        <taxon>Chromeraceae</taxon>
        <taxon>Chromera</taxon>
    </lineage>
</organism>
<dbReference type="VEuPathDB" id="CryptoDB:Cvel_16327"/>
<protein>
    <submittedName>
        <fullName evidence="2">Uncharacterized protein</fullName>
    </submittedName>
</protein>
<feature type="region of interest" description="Disordered" evidence="1">
    <location>
        <begin position="212"/>
        <end position="274"/>
    </location>
</feature>
<reference evidence="2" key="1">
    <citation type="submission" date="2014-11" db="EMBL/GenBank/DDBJ databases">
        <authorList>
            <person name="Otto D Thomas"/>
            <person name="Naeem Raeece"/>
        </authorList>
    </citation>
    <scope>NUCLEOTIDE SEQUENCE</scope>
</reference>
<dbReference type="AlphaFoldDB" id="A0A0G4FD93"/>
<feature type="compositionally biased region" description="Low complexity" evidence="1">
    <location>
        <begin position="234"/>
        <end position="248"/>
    </location>
</feature>
<name>A0A0G4FD93_9ALVE</name>